<name>A0AAV0GSB4_9ROSI</name>
<dbReference type="Proteomes" id="UP001154282">
    <property type="component" value="Unassembled WGS sequence"/>
</dbReference>
<comment type="caution">
    <text evidence="1">The sequence shown here is derived from an EMBL/GenBank/DDBJ whole genome shotgun (WGS) entry which is preliminary data.</text>
</comment>
<dbReference type="AlphaFoldDB" id="A0AAV0GSB4"/>
<evidence type="ECO:0000313" key="2">
    <source>
        <dbReference type="Proteomes" id="UP001154282"/>
    </source>
</evidence>
<organism evidence="1 2">
    <name type="scientific">Linum tenue</name>
    <dbReference type="NCBI Taxonomy" id="586396"/>
    <lineage>
        <taxon>Eukaryota</taxon>
        <taxon>Viridiplantae</taxon>
        <taxon>Streptophyta</taxon>
        <taxon>Embryophyta</taxon>
        <taxon>Tracheophyta</taxon>
        <taxon>Spermatophyta</taxon>
        <taxon>Magnoliopsida</taxon>
        <taxon>eudicotyledons</taxon>
        <taxon>Gunneridae</taxon>
        <taxon>Pentapetalae</taxon>
        <taxon>rosids</taxon>
        <taxon>fabids</taxon>
        <taxon>Malpighiales</taxon>
        <taxon>Linaceae</taxon>
        <taxon>Linum</taxon>
    </lineage>
</organism>
<sequence length="85" mass="9402">MLSSKGDQSRKLVLPELKTLKPSGFLMDVELLLERSSLGGVEVMNLASEAELLMEFLLESSDLMKLEVPLLLCSGLLEAYLIKFS</sequence>
<evidence type="ECO:0000313" key="1">
    <source>
        <dbReference type="EMBL" id="CAI0375649.1"/>
    </source>
</evidence>
<dbReference type="EMBL" id="CAMGYJ010000002">
    <property type="protein sequence ID" value="CAI0375649.1"/>
    <property type="molecule type" value="Genomic_DNA"/>
</dbReference>
<proteinExistence type="predicted"/>
<feature type="non-terminal residue" evidence="1">
    <location>
        <position position="85"/>
    </location>
</feature>
<protein>
    <submittedName>
        <fullName evidence="1">Uncharacterized protein</fullName>
    </submittedName>
</protein>
<keyword evidence="2" id="KW-1185">Reference proteome</keyword>
<accession>A0AAV0GSB4</accession>
<reference evidence="1" key="1">
    <citation type="submission" date="2022-08" db="EMBL/GenBank/DDBJ databases">
        <authorList>
            <person name="Gutierrez-Valencia J."/>
        </authorList>
    </citation>
    <scope>NUCLEOTIDE SEQUENCE</scope>
</reference>
<gene>
    <name evidence="1" type="ORF">LITE_LOCUS686</name>
</gene>